<comment type="caution">
    <text evidence="2">The sequence shown here is derived from an EMBL/GenBank/DDBJ whole genome shotgun (WGS) entry which is preliminary data.</text>
</comment>
<gene>
    <name evidence="2" type="ORF">DPMN_131345</name>
</gene>
<accession>A0A9D4H9G3</accession>
<evidence type="ECO:0000313" key="2">
    <source>
        <dbReference type="EMBL" id="KAH3829349.1"/>
    </source>
</evidence>
<organism evidence="2 3">
    <name type="scientific">Dreissena polymorpha</name>
    <name type="common">Zebra mussel</name>
    <name type="synonym">Mytilus polymorpha</name>
    <dbReference type="NCBI Taxonomy" id="45954"/>
    <lineage>
        <taxon>Eukaryota</taxon>
        <taxon>Metazoa</taxon>
        <taxon>Spiralia</taxon>
        <taxon>Lophotrochozoa</taxon>
        <taxon>Mollusca</taxon>
        <taxon>Bivalvia</taxon>
        <taxon>Autobranchia</taxon>
        <taxon>Heteroconchia</taxon>
        <taxon>Euheterodonta</taxon>
        <taxon>Imparidentia</taxon>
        <taxon>Neoheterodontei</taxon>
        <taxon>Myida</taxon>
        <taxon>Dreissenoidea</taxon>
        <taxon>Dreissenidae</taxon>
        <taxon>Dreissena</taxon>
    </lineage>
</organism>
<feature type="region of interest" description="Disordered" evidence="1">
    <location>
        <begin position="60"/>
        <end position="111"/>
    </location>
</feature>
<proteinExistence type="predicted"/>
<name>A0A9D4H9G3_DREPO</name>
<sequence length="210" mass="22797">MYVRASFAQKAAVVQVSWLGSVREGRLSAAGDKRPIEPCRHAASRVHASAETATRCGLETDGPAAKASATRQTPASWCPSPRLRRDCEDTDRAGVRLADPRTGEAPADSRGRNVRSRCRCSMCPAIHINSRSWLRSSSTHEPSDPPQRVVFVCTLTGRLAAAVRQPEARASTPCRASEDLRSRVTSADAGLDRVFGEQRSGRQRLYVAAL</sequence>
<keyword evidence="3" id="KW-1185">Reference proteome</keyword>
<dbReference type="Proteomes" id="UP000828390">
    <property type="component" value="Unassembled WGS sequence"/>
</dbReference>
<evidence type="ECO:0000256" key="1">
    <source>
        <dbReference type="SAM" id="MobiDB-lite"/>
    </source>
</evidence>
<reference evidence="2" key="1">
    <citation type="journal article" date="2019" name="bioRxiv">
        <title>The Genome of the Zebra Mussel, Dreissena polymorpha: A Resource for Invasive Species Research.</title>
        <authorList>
            <person name="McCartney M.A."/>
            <person name="Auch B."/>
            <person name="Kono T."/>
            <person name="Mallez S."/>
            <person name="Zhang Y."/>
            <person name="Obille A."/>
            <person name="Becker A."/>
            <person name="Abrahante J.E."/>
            <person name="Garbe J."/>
            <person name="Badalamenti J.P."/>
            <person name="Herman A."/>
            <person name="Mangelson H."/>
            <person name="Liachko I."/>
            <person name="Sullivan S."/>
            <person name="Sone E.D."/>
            <person name="Koren S."/>
            <person name="Silverstein K.A.T."/>
            <person name="Beckman K.B."/>
            <person name="Gohl D.M."/>
        </authorList>
    </citation>
    <scope>NUCLEOTIDE SEQUENCE</scope>
    <source>
        <strain evidence="2">Duluth1</strain>
        <tissue evidence="2">Whole animal</tissue>
    </source>
</reference>
<dbReference type="AlphaFoldDB" id="A0A9D4H9G3"/>
<protein>
    <submittedName>
        <fullName evidence="2">Uncharacterized protein</fullName>
    </submittedName>
</protein>
<evidence type="ECO:0000313" key="3">
    <source>
        <dbReference type="Proteomes" id="UP000828390"/>
    </source>
</evidence>
<dbReference type="EMBL" id="JAIWYP010000005">
    <property type="protein sequence ID" value="KAH3829349.1"/>
    <property type="molecule type" value="Genomic_DNA"/>
</dbReference>
<reference evidence="2" key="2">
    <citation type="submission" date="2020-11" db="EMBL/GenBank/DDBJ databases">
        <authorList>
            <person name="McCartney M.A."/>
            <person name="Auch B."/>
            <person name="Kono T."/>
            <person name="Mallez S."/>
            <person name="Becker A."/>
            <person name="Gohl D.M."/>
            <person name="Silverstein K.A.T."/>
            <person name="Koren S."/>
            <person name="Bechman K.B."/>
            <person name="Herman A."/>
            <person name="Abrahante J.E."/>
            <person name="Garbe J."/>
        </authorList>
    </citation>
    <scope>NUCLEOTIDE SEQUENCE</scope>
    <source>
        <strain evidence="2">Duluth1</strain>
        <tissue evidence="2">Whole animal</tissue>
    </source>
</reference>
<feature type="compositionally biased region" description="Basic and acidic residues" evidence="1">
    <location>
        <begin position="83"/>
        <end position="111"/>
    </location>
</feature>